<proteinExistence type="predicted"/>
<keyword evidence="2" id="KW-1185">Reference proteome</keyword>
<evidence type="ECO:0000313" key="1">
    <source>
        <dbReference type="EMBL" id="KAK8840628.1"/>
    </source>
</evidence>
<evidence type="ECO:0000313" key="2">
    <source>
        <dbReference type="Proteomes" id="UP001470230"/>
    </source>
</evidence>
<comment type="caution">
    <text evidence="1">The sequence shown here is derived from an EMBL/GenBank/DDBJ whole genome shotgun (WGS) entry which is preliminary data.</text>
</comment>
<evidence type="ECO:0008006" key="3">
    <source>
        <dbReference type="Google" id="ProtNLM"/>
    </source>
</evidence>
<dbReference type="InterPro" id="IPR008979">
    <property type="entry name" value="Galactose-bd-like_sf"/>
</dbReference>
<reference evidence="1 2" key="1">
    <citation type="submission" date="2024-04" db="EMBL/GenBank/DDBJ databases">
        <title>Tritrichomonas musculus Genome.</title>
        <authorList>
            <person name="Alves-Ferreira E."/>
            <person name="Grigg M."/>
            <person name="Lorenzi H."/>
            <person name="Galac M."/>
        </authorList>
    </citation>
    <scope>NUCLEOTIDE SEQUENCE [LARGE SCALE GENOMIC DNA]</scope>
    <source>
        <strain evidence="1 2">EAF2021</strain>
    </source>
</reference>
<dbReference type="Gene3D" id="2.60.120.260">
    <property type="entry name" value="Galactose-binding domain-like"/>
    <property type="match status" value="1"/>
</dbReference>
<sequence>MSQETQIKLNPSCILNVPLQTYDDDFTFIVNGEEIKTSRLISDLLSQKICQNHINDPTYDTFILNTQSRGTFSHLLNLLTFKTTTIPENEVPFICEAIEKLCNDSIEITDNTSIDEITTDNVLSLIQCHEQYPRFHCQRLSKEIEFASENFHDLYSEHKEQLKLLTIESLHSIFKHPNFQVENEDEVIEFINELYKTDKKHVYLYEHVFFENLSVGSACSFVDLFLIDDIGSCVWKAICRRLTQEVVQKESDNCKRYKENKNQGTIFNRENGKDFSGIINHLRSKSNIENEINFTSSGNYSNSGSLLARSVSLFEDEGRYFYSAKSPNSWICLDFKDHRVIPTAYTIRTRHCGTNDRHLKSWILEGSKDNDSWKTLDEQNDCSHLNGNRFFHTFNINQNNTEEYKYLRIKQTGPNWNNDNYLIIDSFELYGTLI</sequence>
<dbReference type="SUPFAM" id="SSF49785">
    <property type="entry name" value="Galactose-binding domain-like"/>
    <property type="match status" value="1"/>
</dbReference>
<gene>
    <name evidence="1" type="ORF">M9Y10_030402</name>
</gene>
<protein>
    <recommendedName>
        <fullName evidence="3">F5/8 type C domain-containing protein</fullName>
    </recommendedName>
</protein>
<accession>A0ABR2H339</accession>
<dbReference type="EMBL" id="JAPFFF010000044">
    <property type="protein sequence ID" value="KAK8840628.1"/>
    <property type="molecule type" value="Genomic_DNA"/>
</dbReference>
<dbReference type="Proteomes" id="UP001470230">
    <property type="component" value="Unassembled WGS sequence"/>
</dbReference>
<organism evidence="1 2">
    <name type="scientific">Tritrichomonas musculus</name>
    <dbReference type="NCBI Taxonomy" id="1915356"/>
    <lineage>
        <taxon>Eukaryota</taxon>
        <taxon>Metamonada</taxon>
        <taxon>Parabasalia</taxon>
        <taxon>Tritrichomonadida</taxon>
        <taxon>Tritrichomonadidae</taxon>
        <taxon>Tritrichomonas</taxon>
    </lineage>
</organism>
<name>A0ABR2H339_9EUKA</name>